<dbReference type="Proteomes" id="UP000887576">
    <property type="component" value="Unplaced"/>
</dbReference>
<proteinExistence type="predicted"/>
<reference evidence="2" key="1">
    <citation type="submission" date="2022-11" db="UniProtKB">
        <authorList>
            <consortium name="WormBaseParasite"/>
        </authorList>
    </citation>
    <scope>IDENTIFICATION</scope>
</reference>
<accession>A0AC34QFF2</accession>
<organism evidence="1 2">
    <name type="scientific">Panagrolaimus sp. JU765</name>
    <dbReference type="NCBI Taxonomy" id="591449"/>
    <lineage>
        <taxon>Eukaryota</taxon>
        <taxon>Metazoa</taxon>
        <taxon>Ecdysozoa</taxon>
        <taxon>Nematoda</taxon>
        <taxon>Chromadorea</taxon>
        <taxon>Rhabditida</taxon>
        <taxon>Tylenchina</taxon>
        <taxon>Panagrolaimomorpha</taxon>
        <taxon>Panagrolaimoidea</taxon>
        <taxon>Panagrolaimidae</taxon>
        <taxon>Panagrolaimus</taxon>
    </lineage>
</organism>
<protein>
    <submittedName>
        <fullName evidence="2">Bis(5'-nucleosyl)-tetraphosphatase [asymmetrical]</fullName>
    </submittedName>
</protein>
<dbReference type="WBParaSite" id="JU765_v2.g15855.t1">
    <property type="protein sequence ID" value="JU765_v2.g15855.t1"/>
    <property type="gene ID" value="JU765_v2.g15855"/>
</dbReference>
<evidence type="ECO:0000313" key="1">
    <source>
        <dbReference type="Proteomes" id="UP000887576"/>
    </source>
</evidence>
<evidence type="ECO:0000313" key="2">
    <source>
        <dbReference type="WBParaSite" id="JU765_v2.g15855.t1"/>
    </source>
</evidence>
<sequence length="144" mass="16905">MSVKVRAAGMLVYRPFNGAIEYLLLQASYPPYHWTPPKGHVDPGEDEWQAAIRETREEAGIDADKLEIHKDFKHVMYYDTKEGHKSVTYWLARYLESKEVALSHEHQNMKWLPLEESVVLTKFKEMEDMFRKADEYLKAKSSAR</sequence>
<name>A0AC34QFF2_9BILA</name>